<proteinExistence type="predicted"/>
<evidence type="ECO:0000313" key="2">
    <source>
        <dbReference type="EMBL" id="KAG8178173.1"/>
    </source>
</evidence>
<organism evidence="2 3">
    <name type="scientific">Oedothorax gibbosus</name>
    <dbReference type="NCBI Taxonomy" id="931172"/>
    <lineage>
        <taxon>Eukaryota</taxon>
        <taxon>Metazoa</taxon>
        <taxon>Ecdysozoa</taxon>
        <taxon>Arthropoda</taxon>
        <taxon>Chelicerata</taxon>
        <taxon>Arachnida</taxon>
        <taxon>Araneae</taxon>
        <taxon>Araneomorphae</taxon>
        <taxon>Entelegynae</taxon>
        <taxon>Araneoidea</taxon>
        <taxon>Linyphiidae</taxon>
        <taxon>Erigoninae</taxon>
        <taxon>Oedothorax</taxon>
    </lineage>
</organism>
<dbReference type="EMBL" id="JAFNEN010000713">
    <property type="protein sequence ID" value="KAG8178173.1"/>
    <property type="molecule type" value="Genomic_DNA"/>
</dbReference>
<dbReference type="AlphaFoldDB" id="A0AAV6U2X1"/>
<reference evidence="2 3" key="1">
    <citation type="journal article" date="2022" name="Nat. Ecol. Evol.">
        <title>A masculinizing supergene underlies an exaggerated male reproductive morph in a spider.</title>
        <authorList>
            <person name="Hendrickx F."/>
            <person name="De Corte Z."/>
            <person name="Sonet G."/>
            <person name="Van Belleghem S.M."/>
            <person name="Kostlbacher S."/>
            <person name="Vangestel C."/>
        </authorList>
    </citation>
    <scope>NUCLEOTIDE SEQUENCE [LARGE SCALE GENOMIC DNA]</scope>
    <source>
        <strain evidence="2">W744_W776</strain>
    </source>
</reference>
<evidence type="ECO:0000313" key="3">
    <source>
        <dbReference type="Proteomes" id="UP000827092"/>
    </source>
</evidence>
<evidence type="ECO:0000256" key="1">
    <source>
        <dbReference type="SAM" id="MobiDB-lite"/>
    </source>
</evidence>
<keyword evidence="3" id="KW-1185">Reference proteome</keyword>
<sequence length="122" mass="13503">MGKQGQMLFSHQMLKLDLLLSNKCSTKTQGRRERTNSQKFVDNDGFQLINSNKAAEAQSFAAPRTWTSTSNSFEPVAPNSDFVDTQNKAPRVPPVIFKTTMHFKSICQAIKQAVPTVVSTPG</sequence>
<protein>
    <submittedName>
        <fullName evidence="2">Uncharacterized protein</fullName>
    </submittedName>
</protein>
<feature type="region of interest" description="Disordered" evidence="1">
    <location>
        <begin position="60"/>
        <end position="88"/>
    </location>
</feature>
<dbReference type="Proteomes" id="UP000827092">
    <property type="component" value="Unassembled WGS sequence"/>
</dbReference>
<accession>A0AAV6U2X1</accession>
<name>A0AAV6U2X1_9ARAC</name>
<comment type="caution">
    <text evidence="2">The sequence shown here is derived from an EMBL/GenBank/DDBJ whole genome shotgun (WGS) entry which is preliminary data.</text>
</comment>
<gene>
    <name evidence="2" type="ORF">JTE90_006311</name>
</gene>